<keyword evidence="3" id="KW-1185">Reference proteome</keyword>
<evidence type="ECO:0008006" key="4">
    <source>
        <dbReference type="Google" id="ProtNLM"/>
    </source>
</evidence>
<proteinExistence type="predicted"/>
<dbReference type="EMBL" id="CP036271">
    <property type="protein sequence ID" value="QDT56885.1"/>
    <property type="molecule type" value="Genomic_DNA"/>
</dbReference>
<accession>A0A517SL79</accession>
<reference evidence="2 3" key="1">
    <citation type="submission" date="2019-02" db="EMBL/GenBank/DDBJ databases">
        <title>Deep-cultivation of Planctomycetes and their phenomic and genomic characterization uncovers novel biology.</title>
        <authorList>
            <person name="Wiegand S."/>
            <person name="Jogler M."/>
            <person name="Boedeker C."/>
            <person name="Pinto D."/>
            <person name="Vollmers J."/>
            <person name="Rivas-Marin E."/>
            <person name="Kohn T."/>
            <person name="Peeters S.H."/>
            <person name="Heuer A."/>
            <person name="Rast P."/>
            <person name="Oberbeckmann S."/>
            <person name="Bunk B."/>
            <person name="Jeske O."/>
            <person name="Meyerdierks A."/>
            <person name="Storesund J.E."/>
            <person name="Kallscheuer N."/>
            <person name="Luecker S."/>
            <person name="Lage O.M."/>
            <person name="Pohl T."/>
            <person name="Merkel B.J."/>
            <person name="Hornburger P."/>
            <person name="Mueller R.-W."/>
            <person name="Bruemmer F."/>
            <person name="Labrenz M."/>
            <person name="Spormann A.M."/>
            <person name="Op den Camp H."/>
            <person name="Overmann J."/>
            <person name="Amann R."/>
            <person name="Jetten M.S.M."/>
            <person name="Mascher T."/>
            <person name="Medema M.H."/>
            <person name="Devos D.P."/>
            <person name="Kaster A.-K."/>
            <person name="Ovreas L."/>
            <person name="Rohde M."/>
            <person name="Galperin M.Y."/>
            <person name="Jogler C."/>
        </authorList>
    </citation>
    <scope>NUCLEOTIDE SEQUENCE [LARGE SCALE GENOMIC DNA]</scope>
    <source>
        <strain evidence="2 3">Pan44</strain>
    </source>
</reference>
<evidence type="ECO:0000313" key="3">
    <source>
        <dbReference type="Proteomes" id="UP000315700"/>
    </source>
</evidence>
<dbReference type="OrthoDB" id="292623at2"/>
<sequence length="171" mass="18499">MKCHEAQRELALHAGEDLGDAQREAEIQAHLAQCPSCRRRHVGVKSALSALAVADAPGTYESVHSLWPALRRRIAQGDHVVSAGWSWQTAAPVIAGLVVCGGLMLSTASLLMRPVVSEPTVTEPPQPVPRSYEVYAPDNRGMRSEPASMKTGPDDAARRGAFTRRLQLPME</sequence>
<dbReference type="InParanoid" id="A0A517SL79"/>
<evidence type="ECO:0000313" key="2">
    <source>
        <dbReference type="EMBL" id="QDT56885.1"/>
    </source>
</evidence>
<dbReference type="RefSeq" id="WP_145034297.1">
    <property type="nucleotide sequence ID" value="NZ_CP036271.1"/>
</dbReference>
<evidence type="ECO:0000256" key="1">
    <source>
        <dbReference type="SAM" id="MobiDB-lite"/>
    </source>
</evidence>
<gene>
    <name evidence="2" type="ORF">Pan44_49460</name>
</gene>
<dbReference type="AlphaFoldDB" id="A0A517SL79"/>
<feature type="region of interest" description="Disordered" evidence="1">
    <location>
        <begin position="119"/>
        <end position="159"/>
    </location>
</feature>
<organism evidence="2 3">
    <name type="scientific">Caulifigura coniformis</name>
    <dbReference type="NCBI Taxonomy" id="2527983"/>
    <lineage>
        <taxon>Bacteria</taxon>
        <taxon>Pseudomonadati</taxon>
        <taxon>Planctomycetota</taxon>
        <taxon>Planctomycetia</taxon>
        <taxon>Planctomycetales</taxon>
        <taxon>Planctomycetaceae</taxon>
        <taxon>Caulifigura</taxon>
    </lineage>
</organism>
<dbReference type="KEGG" id="ccos:Pan44_49460"/>
<protein>
    <recommendedName>
        <fullName evidence="4">Zinc-finger domain-containing protein</fullName>
    </recommendedName>
</protein>
<name>A0A517SL79_9PLAN</name>
<dbReference type="Proteomes" id="UP000315700">
    <property type="component" value="Chromosome"/>
</dbReference>